<feature type="compositionally biased region" description="Polar residues" evidence="1">
    <location>
        <begin position="359"/>
        <end position="375"/>
    </location>
</feature>
<feature type="region of interest" description="Disordered" evidence="1">
    <location>
        <begin position="84"/>
        <end position="153"/>
    </location>
</feature>
<feature type="region of interest" description="Disordered" evidence="1">
    <location>
        <begin position="469"/>
        <end position="538"/>
    </location>
</feature>
<feature type="compositionally biased region" description="Polar residues" evidence="1">
    <location>
        <begin position="115"/>
        <end position="153"/>
    </location>
</feature>
<feature type="region of interest" description="Disordered" evidence="1">
    <location>
        <begin position="574"/>
        <end position="616"/>
    </location>
</feature>
<name>A0A0U1LU68_TALIS</name>
<dbReference type="Proteomes" id="UP000054383">
    <property type="component" value="Unassembled WGS sequence"/>
</dbReference>
<feature type="region of interest" description="Disordered" evidence="1">
    <location>
        <begin position="355"/>
        <end position="375"/>
    </location>
</feature>
<feature type="region of interest" description="Disordered" evidence="1">
    <location>
        <begin position="293"/>
        <end position="334"/>
    </location>
</feature>
<evidence type="ECO:0000313" key="2">
    <source>
        <dbReference type="EMBL" id="CRG86130.1"/>
    </source>
</evidence>
<feature type="compositionally biased region" description="Polar residues" evidence="1">
    <location>
        <begin position="84"/>
        <end position="98"/>
    </location>
</feature>
<feature type="compositionally biased region" description="Polar residues" evidence="1">
    <location>
        <begin position="500"/>
        <end position="517"/>
    </location>
</feature>
<dbReference type="OrthoDB" id="5426563at2759"/>
<accession>A0A0U1LU68</accession>
<evidence type="ECO:0000256" key="1">
    <source>
        <dbReference type="SAM" id="MobiDB-lite"/>
    </source>
</evidence>
<feature type="compositionally biased region" description="Basic and acidic residues" evidence="1">
    <location>
        <begin position="101"/>
        <end position="114"/>
    </location>
</feature>
<feature type="compositionally biased region" description="Polar residues" evidence="1">
    <location>
        <begin position="324"/>
        <end position="334"/>
    </location>
</feature>
<protein>
    <submittedName>
        <fullName evidence="2">Uncharacterized protein</fullName>
    </submittedName>
</protein>
<feature type="compositionally biased region" description="Low complexity" evidence="1">
    <location>
        <begin position="488"/>
        <end position="499"/>
    </location>
</feature>
<evidence type="ECO:0000313" key="3">
    <source>
        <dbReference type="Proteomes" id="UP000054383"/>
    </source>
</evidence>
<dbReference type="AlphaFoldDB" id="A0A0U1LU68"/>
<sequence>MSSPNRSSFFALPTRDTKHIVQYQWNGWPPKLHILQYSHLGSGSMNWTGGRLRRQSHARADSLLRIQKQHFVKARLKKREVNNKDATISHLRSTSNLRDNGPVERRRYSTRNDDTSWTTRQAEPSRLTFSTSDITHGSRSHQENLPSSNRLVSNSSFNAEEGTSLSYIDKIKKRLLNKKDWVGLSPTQPVQANFVPIEEKERIGKRRRLSNTDELKTYTMMMNSTLQSKPLFFFDGQLFPRMSPEPEPNIDIQIHAAEMPLRIPENLNLQSPIRTNYSDSLLLDNSIGDKIGEQRVSVNREPSIEPDKQQRFSQPKKWQRENETCNASEPLTVRSSTMPVLHRFTLDDQILAEKERSSDQQLSPPNLLGNRSASSDFDELDEQLSFYKTANVDDRFSENTGSCRSNSDLLPQTQKISRQLPPQPFSKKQPAFSTPFRTTREPQELEYTDFRPTFLPQYSQETVSFFGQSVPTADVPNGENKTYSNHSTPTQTFTAAPTPSKNFSSTPSHISGNQIRKTNGKPKGSDQPPDQAPKFRFPSHWTPHRNVQQFIFPEKVAPTSIPTSPFVVAVSRASSPFGRPRKPMYSFDKGFNTASRQSNNDEDRDVVPYLNTPFHR</sequence>
<gene>
    <name evidence="2" type="ORF">PISL3812_03133</name>
</gene>
<dbReference type="EMBL" id="CVMT01000002">
    <property type="protein sequence ID" value="CRG86130.1"/>
    <property type="molecule type" value="Genomic_DNA"/>
</dbReference>
<feature type="region of interest" description="Disordered" evidence="1">
    <location>
        <begin position="417"/>
        <end position="444"/>
    </location>
</feature>
<keyword evidence="3" id="KW-1185">Reference proteome</keyword>
<reference evidence="2 3" key="1">
    <citation type="submission" date="2015-04" db="EMBL/GenBank/DDBJ databases">
        <authorList>
            <person name="Syromyatnikov M.Y."/>
            <person name="Popov V.N."/>
        </authorList>
    </citation>
    <scope>NUCLEOTIDE SEQUENCE [LARGE SCALE GENOMIC DNA]</scope>
    <source>
        <strain evidence="2">WF-38-12</strain>
    </source>
</reference>
<proteinExistence type="predicted"/>
<organism evidence="2 3">
    <name type="scientific">Talaromyces islandicus</name>
    <name type="common">Penicillium islandicum</name>
    <dbReference type="NCBI Taxonomy" id="28573"/>
    <lineage>
        <taxon>Eukaryota</taxon>
        <taxon>Fungi</taxon>
        <taxon>Dikarya</taxon>
        <taxon>Ascomycota</taxon>
        <taxon>Pezizomycotina</taxon>
        <taxon>Eurotiomycetes</taxon>
        <taxon>Eurotiomycetidae</taxon>
        <taxon>Eurotiales</taxon>
        <taxon>Trichocomaceae</taxon>
        <taxon>Talaromyces</taxon>
        <taxon>Talaromyces sect. Islandici</taxon>
    </lineage>
</organism>